<dbReference type="InterPro" id="IPR011004">
    <property type="entry name" value="Trimer_LpxA-like_sf"/>
</dbReference>
<protein>
    <recommendedName>
        <fullName evidence="3">Acetyltransferase</fullName>
    </recommendedName>
</protein>
<evidence type="ECO:0008006" key="3">
    <source>
        <dbReference type="Google" id="ProtNLM"/>
    </source>
</evidence>
<dbReference type="InterPro" id="IPR001451">
    <property type="entry name" value="Hexapep"/>
</dbReference>
<dbReference type="Pfam" id="PF14602">
    <property type="entry name" value="Hexapep_2"/>
    <property type="match status" value="1"/>
</dbReference>
<sequence length="244" mass="27263">VALRVRKASSASNFFSCQYFVEQYSNLLIHCKTFKTGGILISDHRPLWLKRLFGALEHRYVEYRLRPYFESMGRNPMVLKPWNVKISGRHIRVGDHLHIISDPDRRVAFSTWHFNDHQGRITLGDNVLVCPGCRFDSASQITIGDNCMFAAGAYITDADWHDIYDRTEAIGQTRPVTLQQNVWIGDGATVCKGVTIGENSIIGAGSVVASNIPSNVVAAGNPAKVVKDLDPDRTLTTRKAIFED</sequence>
<dbReference type="InterPro" id="IPR051159">
    <property type="entry name" value="Hexapeptide_acetyltransf"/>
</dbReference>
<dbReference type="AlphaFoldDB" id="A0A382RBM2"/>
<organism evidence="2">
    <name type="scientific">marine metagenome</name>
    <dbReference type="NCBI Taxonomy" id="408172"/>
    <lineage>
        <taxon>unclassified sequences</taxon>
        <taxon>metagenomes</taxon>
        <taxon>ecological metagenomes</taxon>
    </lineage>
</organism>
<dbReference type="PANTHER" id="PTHR23416">
    <property type="entry name" value="SIALIC ACID SYNTHASE-RELATED"/>
    <property type="match status" value="1"/>
</dbReference>
<dbReference type="CDD" id="cd04647">
    <property type="entry name" value="LbH_MAT_like"/>
    <property type="match status" value="1"/>
</dbReference>
<dbReference type="Gene3D" id="2.160.10.10">
    <property type="entry name" value="Hexapeptide repeat proteins"/>
    <property type="match status" value="1"/>
</dbReference>
<accession>A0A382RBM2</accession>
<proteinExistence type="predicted"/>
<dbReference type="SUPFAM" id="SSF51161">
    <property type="entry name" value="Trimeric LpxA-like enzymes"/>
    <property type="match status" value="1"/>
</dbReference>
<feature type="non-terminal residue" evidence="2">
    <location>
        <position position="1"/>
    </location>
</feature>
<evidence type="ECO:0000256" key="1">
    <source>
        <dbReference type="ARBA" id="ARBA00022679"/>
    </source>
</evidence>
<reference evidence="2" key="1">
    <citation type="submission" date="2018-05" db="EMBL/GenBank/DDBJ databases">
        <authorList>
            <person name="Lanie J.A."/>
            <person name="Ng W.-L."/>
            <person name="Kazmierczak K.M."/>
            <person name="Andrzejewski T.M."/>
            <person name="Davidsen T.M."/>
            <person name="Wayne K.J."/>
            <person name="Tettelin H."/>
            <person name="Glass J.I."/>
            <person name="Rusch D."/>
            <person name="Podicherti R."/>
            <person name="Tsui H.-C.T."/>
            <person name="Winkler M.E."/>
        </authorList>
    </citation>
    <scope>NUCLEOTIDE SEQUENCE</scope>
</reference>
<feature type="non-terminal residue" evidence="2">
    <location>
        <position position="244"/>
    </location>
</feature>
<evidence type="ECO:0000313" key="2">
    <source>
        <dbReference type="EMBL" id="SVC95124.1"/>
    </source>
</evidence>
<dbReference type="EMBL" id="UINC01120563">
    <property type="protein sequence ID" value="SVC95124.1"/>
    <property type="molecule type" value="Genomic_DNA"/>
</dbReference>
<dbReference type="PROSITE" id="PS00101">
    <property type="entry name" value="HEXAPEP_TRANSFERASES"/>
    <property type="match status" value="1"/>
</dbReference>
<dbReference type="Pfam" id="PF00132">
    <property type="entry name" value="Hexapep"/>
    <property type="match status" value="1"/>
</dbReference>
<keyword evidence="1" id="KW-0808">Transferase</keyword>
<dbReference type="GO" id="GO:0016740">
    <property type="term" value="F:transferase activity"/>
    <property type="evidence" value="ECO:0007669"/>
    <property type="project" value="UniProtKB-KW"/>
</dbReference>
<dbReference type="InterPro" id="IPR018357">
    <property type="entry name" value="Hexapep_transf_CS"/>
</dbReference>
<name>A0A382RBM2_9ZZZZ</name>
<gene>
    <name evidence="2" type="ORF">METZ01_LOCUS347978</name>
</gene>